<feature type="transmembrane region" description="Helical" evidence="7">
    <location>
        <begin position="415"/>
        <end position="435"/>
    </location>
</feature>
<comment type="subcellular location">
    <subcellularLocation>
        <location evidence="1">Cell inner membrane</location>
        <topology evidence="1">Multi-pass membrane protein</topology>
    </subcellularLocation>
</comment>
<feature type="transmembrane region" description="Helical" evidence="7">
    <location>
        <begin position="302"/>
        <end position="324"/>
    </location>
</feature>
<dbReference type="EMBL" id="MLTE01000005">
    <property type="protein sequence ID" value="OHJ53410.1"/>
    <property type="molecule type" value="Genomic_DNA"/>
</dbReference>
<feature type="transmembrane region" description="Helical" evidence="7">
    <location>
        <begin position="28"/>
        <end position="45"/>
    </location>
</feature>
<dbReference type="InterPro" id="IPR036259">
    <property type="entry name" value="MFS_trans_sf"/>
</dbReference>
<feature type="domain" description="Major facilitator superfamily (MFS) profile" evidence="8">
    <location>
        <begin position="31"/>
        <end position="441"/>
    </location>
</feature>
<name>A0A3F3J707_SALER</name>
<dbReference type="Proteomes" id="UP000866740">
    <property type="component" value="Unassembled WGS sequence"/>
</dbReference>
<reference evidence="9" key="1">
    <citation type="submission" date="2016-09" db="EMBL/GenBank/DDBJ databases">
        <title>Whole genome sequencing of Salmonella enterica.</title>
        <authorList>
            <person name="Bell R."/>
        </authorList>
    </citation>
    <scope>NUCLEOTIDE SEQUENCE [LARGE SCALE GENOMIC DNA]</scope>
    <source>
        <strain evidence="9">CFSAN044929</strain>
    </source>
</reference>
<dbReference type="InterPro" id="IPR011701">
    <property type="entry name" value="MFS"/>
</dbReference>
<dbReference type="Gene3D" id="1.20.1250.20">
    <property type="entry name" value="MFS general substrate transporter like domains"/>
    <property type="match status" value="2"/>
</dbReference>
<dbReference type="CDD" id="cd17394">
    <property type="entry name" value="MFS_FucP_like"/>
    <property type="match status" value="1"/>
</dbReference>
<dbReference type="PROSITE" id="PS50850">
    <property type="entry name" value="MFS"/>
    <property type="match status" value="1"/>
</dbReference>
<evidence type="ECO:0000256" key="7">
    <source>
        <dbReference type="SAM" id="Phobius"/>
    </source>
</evidence>
<dbReference type="Pfam" id="PF07690">
    <property type="entry name" value="MFS_1"/>
    <property type="match status" value="1"/>
</dbReference>
<keyword evidence="2" id="KW-1003">Cell membrane</keyword>
<dbReference type="PANTHER" id="PTHR43702:SF11">
    <property type="entry name" value="L-FUCOSE-PROTON SYMPORTER"/>
    <property type="match status" value="1"/>
</dbReference>
<dbReference type="GO" id="GO:0005886">
    <property type="term" value="C:plasma membrane"/>
    <property type="evidence" value="ECO:0007669"/>
    <property type="project" value="UniProtKB-SubCell"/>
</dbReference>
<dbReference type="FunFam" id="1.20.1250.20:FF:000087">
    <property type="entry name" value="L-fucose:H+ symporter permease"/>
    <property type="match status" value="1"/>
</dbReference>
<evidence type="ECO:0000259" key="8">
    <source>
        <dbReference type="PROSITE" id="PS50850"/>
    </source>
</evidence>
<organism evidence="9">
    <name type="scientific">Salmonella enterica</name>
    <name type="common">Salmonella choleraesuis</name>
    <dbReference type="NCBI Taxonomy" id="28901"/>
    <lineage>
        <taxon>Bacteria</taxon>
        <taxon>Pseudomonadati</taxon>
        <taxon>Pseudomonadota</taxon>
        <taxon>Gammaproteobacteria</taxon>
        <taxon>Enterobacterales</taxon>
        <taxon>Enterobacteriaceae</taxon>
        <taxon>Salmonella</taxon>
    </lineage>
</organism>
<dbReference type="AlphaFoldDB" id="A0A3F3J707"/>
<evidence type="ECO:0000256" key="6">
    <source>
        <dbReference type="ARBA" id="ARBA00023136"/>
    </source>
</evidence>
<feature type="transmembrane region" description="Helical" evidence="7">
    <location>
        <begin position="159"/>
        <end position="181"/>
    </location>
</feature>
<feature type="transmembrane region" description="Helical" evidence="7">
    <location>
        <begin position="331"/>
        <end position="349"/>
    </location>
</feature>
<feature type="transmembrane region" description="Helical" evidence="7">
    <location>
        <begin position="355"/>
        <end position="377"/>
    </location>
</feature>
<feature type="transmembrane region" description="Helical" evidence="7">
    <location>
        <begin position="65"/>
        <end position="89"/>
    </location>
</feature>
<proteinExistence type="predicted"/>
<feature type="transmembrane region" description="Helical" evidence="7">
    <location>
        <begin position="266"/>
        <end position="290"/>
    </location>
</feature>
<dbReference type="InterPro" id="IPR020846">
    <property type="entry name" value="MFS_dom"/>
</dbReference>
<evidence type="ECO:0000313" key="9">
    <source>
        <dbReference type="EMBL" id="OHJ53410.1"/>
    </source>
</evidence>
<evidence type="ECO:0000256" key="2">
    <source>
        <dbReference type="ARBA" id="ARBA00022475"/>
    </source>
</evidence>
<evidence type="ECO:0000256" key="3">
    <source>
        <dbReference type="ARBA" id="ARBA00022519"/>
    </source>
</evidence>
<keyword evidence="6 7" id="KW-0472">Membrane</keyword>
<dbReference type="GO" id="GO:0015535">
    <property type="term" value="F:fucose:proton symporter activity"/>
    <property type="evidence" value="ECO:0007669"/>
    <property type="project" value="InterPro"/>
</dbReference>
<dbReference type="RefSeq" id="WP_070801762.1">
    <property type="nucleotide sequence ID" value="NZ_MLTE01000005.1"/>
</dbReference>
<evidence type="ECO:0000256" key="5">
    <source>
        <dbReference type="ARBA" id="ARBA00022989"/>
    </source>
</evidence>
<accession>A0A3F3J707</accession>
<keyword evidence="4 7" id="KW-0812">Transmembrane</keyword>
<evidence type="ECO:0000256" key="1">
    <source>
        <dbReference type="ARBA" id="ARBA00004429"/>
    </source>
</evidence>
<protein>
    <submittedName>
        <fullName evidence="9">L-fucose:H+ symporter permease</fullName>
    </submittedName>
</protein>
<keyword evidence="5 7" id="KW-1133">Transmembrane helix</keyword>
<dbReference type="PANTHER" id="PTHR43702">
    <property type="entry name" value="L-FUCOSE-PROTON SYMPORTER"/>
    <property type="match status" value="1"/>
</dbReference>
<dbReference type="InterPro" id="IPR050375">
    <property type="entry name" value="MFS_TsgA-like"/>
</dbReference>
<dbReference type="SUPFAM" id="SSF103473">
    <property type="entry name" value="MFS general substrate transporter"/>
    <property type="match status" value="1"/>
</dbReference>
<feature type="transmembrane region" description="Helical" evidence="7">
    <location>
        <begin position="96"/>
        <end position="115"/>
    </location>
</feature>
<evidence type="ECO:0000256" key="4">
    <source>
        <dbReference type="ARBA" id="ARBA00022692"/>
    </source>
</evidence>
<comment type="caution">
    <text evidence="9">The sequence shown here is derived from an EMBL/GenBank/DDBJ whole genome shotgun (WGS) entry which is preliminary data.</text>
</comment>
<dbReference type="FunFam" id="1.20.1250.20:FF:000089">
    <property type="entry name" value="L-fucose:H+ symporter permease"/>
    <property type="match status" value="1"/>
</dbReference>
<keyword evidence="3" id="KW-0997">Cell inner membrane</keyword>
<dbReference type="NCBIfam" id="TIGR00885">
    <property type="entry name" value="fucP"/>
    <property type="match status" value="1"/>
</dbReference>
<gene>
    <name evidence="9" type="ORF">A7S51_09860</name>
</gene>
<feature type="transmembrane region" description="Helical" evidence="7">
    <location>
        <begin position="214"/>
        <end position="232"/>
    </location>
</feature>
<sequence>MGNTTIQTQSFRAVDAEQSKSKSKSKRYIIPFALLCSLFFLWAVANNLNDILLPQFQQAFTLTNFQAGLIQSAFYFGYFVIPIPAGILMKKLSYKAGIITGLFLYAVGAALFWPAAEIMNYTLFLIGLFIIAAGLGCLETAANPFVTVLGPESGGHFRLNLAQTFNSFGAIIAVVFGQSLILSNVPHQSQEALDKMTPDQLSAYKHSLVLSVQAPYMIIVAIVLVVALLIMLTKFPALQSDDHSDAKQSSFLSSLSRLIRIRHWRWAVLAQFCYVGAQTACWSYLIRYAIEEIPGMTPGFAANYLTGTMVCFFIGRFTGTWLISRFAPHKVLAAYALFAMLLCLISTFSGGHIGLLALTLCSAFMSIQYPTIFSLGIKNLGQDTKYGSSFIVMTIIGGGIVTPVMGFVSDAAGKIPTAELVPALCFAVIFIFARFRSQAATN</sequence>
<dbReference type="NCBIfam" id="NF007524">
    <property type="entry name" value="PRK10133.1"/>
    <property type="match status" value="1"/>
</dbReference>
<feature type="transmembrane region" description="Helical" evidence="7">
    <location>
        <begin position="389"/>
        <end position="409"/>
    </location>
</feature>
<feature type="transmembrane region" description="Helical" evidence="7">
    <location>
        <begin position="121"/>
        <end position="138"/>
    </location>
</feature>
<dbReference type="InterPro" id="IPR005275">
    <property type="entry name" value="Lfuc_symporter_FucP"/>
</dbReference>